<keyword evidence="1" id="KW-0472">Membrane</keyword>
<proteinExistence type="predicted"/>
<accession>A0ABW8EN62</accession>
<evidence type="ECO:0008006" key="4">
    <source>
        <dbReference type="Google" id="ProtNLM"/>
    </source>
</evidence>
<dbReference type="RefSeq" id="WP_402385334.1">
    <property type="nucleotide sequence ID" value="NZ_JBIUYY010000013.1"/>
</dbReference>
<reference evidence="2 3" key="1">
    <citation type="submission" date="2024-10" db="EMBL/GenBank/DDBJ databases">
        <title>The Natural Products Discovery Center: Release of the First 8490 Sequenced Strains for Exploring Actinobacteria Biosynthetic Diversity.</title>
        <authorList>
            <person name="Kalkreuter E."/>
            <person name="Kautsar S.A."/>
            <person name="Yang D."/>
            <person name="Bader C.D."/>
            <person name="Teijaro C.N."/>
            <person name="Fluegel L."/>
            <person name="Davis C.M."/>
            <person name="Simpson J.R."/>
            <person name="Lauterbach L."/>
            <person name="Steele A.D."/>
            <person name="Gui C."/>
            <person name="Meng S."/>
            <person name="Li G."/>
            <person name="Viehrig K."/>
            <person name="Ye F."/>
            <person name="Su P."/>
            <person name="Kiefer A.F."/>
            <person name="Nichols A."/>
            <person name="Cepeda A.J."/>
            <person name="Yan W."/>
            <person name="Fan B."/>
            <person name="Jiang Y."/>
            <person name="Adhikari A."/>
            <person name="Zheng C.-J."/>
            <person name="Schuster L."/>
            <person name="Cowan T.M."/>
            <person name="Smanski M.J."/>
            <person name="Chevrette M.G."/>
            <person name="De Carvalho L.P.S."/>
            <person name="Shen B."/>
        </authorList>
    </citation>
    <scope>NUCLEOTIDE SEQUENCE [LARGE SCALE GENOMIC DNA]</scope>
    <source>
        <strain evidence="2 3">NPDC087220</strain>
    </source>
</reference>
<feature type="transmembrane region" description="Helical" evidence="1">
    <location>
        <begin position="34"/>
        <end position="52"/>
    </location>
</feature>
<sequence length="62" mass="6546">MTHRISALLSAFGVLAGVVLLVVAVGDYRSGASGFWLVNGAVVLLSASYMLVRDVRRARADP</sequence>
<keyword evidence="1" id="KW-0812">Transmembrane</keyword>
<dbReference type="Proteomes" id="UP001617351">
    <property type="component" value="Unassembled WGS sequence"/>
</dbReference>
<evidence type="ECO:0000256" key="1">
    <source>
        <dbReference type="SAM" id="Phobius"/>
    </source>
</evidence>
<comment type="caution">
    <text evidence="2">The sequence shown here is derived from an EMBL/GenBank/DDBJ whole genome shotgun (WGS) entry which is preliminary data.</text>
</comment>
<organism evidence="2 3">
    <name type="scientific">Streptomyces toxytricini</name>
    <name type="common">Actinomyces toxytricini</name>
    <dbReference type="NCBI Taxonomy" id="67369"/>
    <lineage>
        <taxon>Bacteria</taxon>
        <taxon>Bacillati</taxon>
        <taxon>Actinomycetota</taxon>
        <taxon>Actinomycetes</taxon>
        <taxon>Kitasatosporales</taxon>
        <taxon>Streptomycetaceae</taxon>
        <taxon>Streptomyces</taxon>
    </lineage>
</organism>
<evidence type="ECO:0000313" key="2">
    <source>
        <dbReference type="EMBL" id="MFJ2824714.1"/>
    </source>
</evidence>
<evidence type="ECO:0000313" key="3">
    <source>
        <dbReference type="Proteomes" id="UP001617351"/>
    </source>
</evidence>
<keyword evidence="1" id="KW-1133">Transmembrane helix</keyword>
<protein>
    <recommendedName>
        <fullName evidence="4">Integral membrane protein</fullName>
    </recommendedName>
</protein>
<dbReference type="EMBL" id="JBIUYY010000013">
    <property type="protein sequence ID" value="MFJ2824714.1"/>
    <property type="molecule type" value="Genomic_DNA"/>
</dbReference>
<name>A0ABW8EN62_STRT5</name>
<gene>
    <name evidence="2" type="ORF">ACIO7M_26870</name>
</gene>
<keyword evidence="3" id="KW-1185">Reference proteome</keyword>